<reference evidence="1 2" key="1">
    <citation type="journal article" date="2019" name="Commun. Biol.">
        <title>The bagworm genome reveals a unique fibroin gene that provides high tensile strength.</title>
        <authorList>
            <person name="Kono N."/>
            <person name="Nakamura H."/>
            <person name="Ohtoshi R."/>
            <person name="Tomita M."/>
            <person name="Numata K."/>
            <person name="Arakawa K."/>
        </authorList>
    </citation>
    <scope>NUCLEOTIDE SEQUENCE [LARGE SCALE GENOMIC DNA]</scope>
</reference>
<comment type="caution">
    <text evidence="1">The sequence shown here is derived from an EMBL/GenBank/DDBJ whole genome shotgun (WGS) entry which is preliminary data.</text>
</comment>
<keyword evidence="2" id="KW-1185">Reference proteome</keyword>
<accession>A0A4C1SDK2</accession>
<proteinExistence type="predicted"/>
<evidence type="ECO:0000313" key="2">
    <source>
        <dbReference type="Proteomes" id="UP000299102"/>
    </source>
</evidence>
<gene>
    <name evidence="1" type="ORF">EVAR_74404_1</name>
</gene>
<organism evidence="1 2">
    <name type="scientific">Eumeta variegata</name>
    <name type="common">Bagworm moth</name>
    <name type="synonym">Eumeta japonica</name>
    <dbReference type="NCBI Taxonomy" id="151549"/>
    <lineage>
        <taxon>Eukaryota</taxon>
        <taxon>Metazoa</taxon>
        <taxon>Ecdysozoa</taxon>
        <taxon>Arthropoda</taxon>
        <taxon>Hexapoda</taxon>
        <taxon>Insecta</taxon>
        <taxon>Pterygota</taxon>
        <taxon>Neoptera</taxon>
        <taxon>Endopterygota</taxon>
        <taxon>Lepidoptera</taxon>
        <taxon>Glossata</taxon>
        <taxon>Ditrysia</taxon>
        <taxon>Tineoidea</taxon>
        <taxon>Psychidae</taxon>
        <taxon>Oiketicinae</taxon>
        <taxon>Eumeta</taxon>
    </lineage>
</organism>
<protein>
    <submittedName>
        <fullName evidence="1">Uncharacterized protein</fullName>
    </submittedName>
</protein>
<dbReference type="Proteomes" id="UP000299102">
    <property type="component" value="Unassembled WGS sequence"/>
</dbReference>
<dbReference type="EMBL" id="BGZK01000004">
    <property type="protein sequence ID" value="GBP00114.1"/>
    <property type="molecule type" value="Genomic_DNA"/>
</dbReference>
<dbReference type="AlphaFoldDB" id="A0A4C1SDK2"/>
<name>A0A4C1SDK2_EUMVA</name>
<evidence type="ECO:0000313" key="1">
    <source>
        <dbReference type="EMBL" id="GBP00114.1"/>
    </source>
</evidence>
<sequence>MSKVPPILRQKYFRKRRAYNRKPKRVKTFKELLFMNSIKESCLTPQTRKAIIVTFATEAPPTRTTQLALFWANIIKQKWSESSTSLRSRHIVDLALNESDRTPRSSASARILSPAIPGRVSPHLSPLSFKLSLQFKLPKTVKRPVAYSSVVYRRFEKPAPKIPMSASTCENV</sequence>